<dbReference type="InterPro" id="IPR005162">
    <property type="entry name" value="Retrotrans_gag_dom"/>
</dbReference>
<evidence type="ECO:0000259" key="2">
    <source>
        <dbReference type="Pfam" id="PF03732"/>
    </source>
</evidence>
<dbReference type="EMBL" id="BKCJ010003981">
    <property type="protein sequence ID" value="GEU58320.1"/>
    <property type="molecule type" value="Genomic_DNA"/>
</dbReference>
<keyword evidence="3" id="KW-0548">Nucleotidyltransferase</keyword>
<evidence type="ECO:0000256" key="1">
    <source>
        <dbReference type="SAM" id="MobiDB-lite"/>
    </source>
</evidence>
<feature type="region of interest" description="Disordered" evidence="1">
    <location>
        <begin position="286"/>
        <end position="306"/>
    </location>
</feature>
<feature type="domain" description="Retrotransposon gag" evidence="2">
    <location>
        <begin position="397"/>
        <end position="467"/>
    </location>
</feature>
<reference evidence="3" key="1">
    <citation type="journal article" date="2019" name="Sci. Rep.">
        <title>Draft genome of Tanacetum cinerariifolium, the natural source of mosquito coil.</title>
        <authorList>
            <person name="Yamashiro T."/>
            <person name="Shiraishi A."/>
            <person name="Satake H."/>
            <person name="Nakayama K."/>
        </authorList>
    </citation>
    <scope>NUCLEOTIDE SEQUENCE</scope>
</reference>
<keyword evidence="3" id="KW-0695">RNA-directed DNA polymerase</keyword>
<organism evidence="3">
    <name type="scientific">Tanacetum cinerariifolium</name>
    <name type="common">Dalmatian daisy</name>
    <name type="synonym">Chrysanthemum cinerariifolium</name>
    <dbReference type="NCBI Taxonomy" id="118510"/>
    <lineage>
        <taxon>Eukaryota</taxon>
        <taxon>Viridiplantae</taxon>
        <taxon>Streptophyta</taxon>
        <taxon>Embryophyta</taxon>
        <taxon>Tracheophyta</taxon>
        <taxon>Spermatophyta</taxon>
        <taxon>Magnoliopsida</taxon>
        <taxon>eudicotyledons</taxon>
        <taxon>Gunneridae</taxon>
        <taxon>Pentapetalae</taxon>
        <taxon>asterids</taxon>
        <taxon>campanulids</taxon>
        <taxon>Asterales</taxon>
        <taxon>Asteraceae</taxon>
        <taxon>Asteroideae</taxon>
        <taxon>Anthemideae</taxon>
        <taxon>Anthemidinae</taxon>
        <taxon>Tanacetum</taxon>
    </lineage>
</organism>
<proteinExistence type="predicted"/>
<dbReference type="AlphaFoldDB" id="A0A6L2LB10"/>
<accession>A0A6L2LB10</accession>
<comment type="caution">
    <text evidence="3">The sequence shown here is derived from an EMBL/GenBank/DDBJ whole genome shotgun (WGS) entry which is preliminary data.</text>
</comment>
<dbReference type="Pfam" id="PF03732">
    <property type="entry name" value="Retrotrans_gag"/>
    <property type="match status" value="1"/>
</dbReference>
<protein>
    <submittedName>
        <fullName evidence="3">Reverse transcriptase domain-containing protein</fullName>
    </submittedName>
</protein>
<gene>
    <name evidence="3" type="ORF">Tci_030298</name>
</gene>
<name>A0A6L2LB10_TANCI</name>
<keyword evidence="3" id="KW-0808">Transferase</keyword>
<sequence length="785" mass="89736">MLLRAAEENEEHRHQTDKAIDIVMEYVEKINKERTSINSFSSQCASILESLKDDLEFNKRLLRAVKGYIQNSVRLTEIANSLKDLNILSFPTRITNIENTQVVMWCDIASIKTDTSSMKEMVTGMFHENSKEQFVVWQKPPSYIEEELQPMATKQPIHEPTAKTVPKAEIIESSSRPQLTDPILKVPTPQQPETHLEKQEQMERAAQEAKLIELSKPEMIKVVEKVASDAGFDPKVLHSSKDGKDFLNQQDAEYKVLQREHLEKLKKSRKLKKKRFDQLKEIPSKLRINPSFPHPEQDPYLSSSRKRKTLELEPEVRIAGLECNHRLPEVAPTIVEIPIVTMADQRTIAELLQAPTEGYEDAIVVPTILAKNFELKHDSLNLVTSNNSVVMIKKILTAIFDDLVSKFVNQFFPHSKTTNLRNEITNFQQRFDESFCEAWDCFKDLLRACPHHGFTELHQLDTFYNVINPTDPDSLNSAADGNFLDKMPRDCLRIIESKSKVQNSQNETVFSRTPASVKPVKDSCVTCGGPHPYYNCTATDGNVFKDNIQEYVSAVASEIEVDRAKVDVIAKLHHPTSIQGADNLAADHLSRLENPHQDELDKKEITETFPLKTLGMIAFRGDSSTSWFSEIANYHVGNFIVKRTSSQQKKFLKDVKHYFWDDPYLFKIYADQVIIWCVHGQEANDILTACHNGSTGGHYGSNITAKKSLILVFIGQLFTEMPMTWSDGVTLVNIKEKYFNMINCLKMQFKFVRFLTFRASTLWDRSCLLEEINIFSWPLTICLNG</sequence>
<dbReference type="PANTHER" id="PTHR33223">
    <property type="entry name" value="CCHC-TYPE DOMAIN-CONTAINING PROTEIN"/>
    <property type="match status" value="1"/>
</dbReference>
<dbReference type="GO" id="GO:0003964">
    <property type="term" value="F:RNA-directed DNA polymerase activity"/>
    <property type="evidence" value="ECO:0007669"/>
    <property type="project" value="UniProtKB-KW"/>
</dbReference>
<evidence type="ECO:0000313" key="3">
    <source>
        <dbReference type="EMBL" id="GEU58320.1"/>
    </source>
</evidence>
<dbReference type="PANTHER" id="PTHR33223:SF11">
    <property type="entry name" value="ELEMENT PROTEIN, PUTATIVE-RELATED"/>
    <property type="match status" value="1"/>
</dbReference>